<feature type="chain" id="PRO_5013200636" evidence="1">
    <location>
        <begin position="20"/>
        <end position="703"/>
    </location>
</feature>
<dbReference type="AlphaFoldDB" id="A0A1M5XDU3"/>
<keyword evidence="1" id="KW-0732">Signal</keyword>
<dbReference type="Pfam" id="PF21959">
    <property type="entry name" value="DUF6923"/>
    <property type="match status" value="1"/>
</dbReference>
<dbReference type="InterPro" id="IPR031025">
    <property type="entry name" value="LruC_dom"/>
</dbReference>
<protein>
    <submittedName>
        <fullName evidence="5">Uncharacterized protein</fullName>
    </submittedName>
</protein>
<gene>
    <name evidence="5" type="ORF">VA7868_01116</name>
</gene>
<keyword evidence="6" id="KW-1185">Reference proteome</keyword>
<dbReference type="EMBL" id="FQXZ01000011">
    <property type="protein sequence ID" value="SHH98027.1"/>
    <property type="molecule type" value="Genomic_DNA"/>
</dbReference>
<dbReference type="InterPro" id="IPR054215">
    <property type="entry name" value="DUF6923"/>
</dbReference>
<evidence type="ECO:0000259" key="2">
    <source>
        <dbReference type="Pfam" id="PF16130"/>
    </source>
</evidence>
<evidence type="ECO:0000259" key="3">
    <source>
        <dbReference type="Pfam" id="PF20009"/>
    </source>
</evidence>
<dbReference type="Pfam" id="PF16130">
    <property type="entry name" value="DUF4842"/>
    <property type="match status" value="1"/>
</dbReference>
<feature type="domain" description="GEVED" evidence="3">
    <location>
        <begin position="347"/>
        <end position="421"/>
    </location>
</feature>
<reference evidence="5 6" key="1">
    <citation type="submission" date="2016-11" db="EMBL/GenBank/DDBJ databases">
        <authorList>
            <person name="Jaros S."/>
            <person name="Januszkiewicz K."/>
            <person name="Wedrychowicz H."/>
        </authorList>
    </citation>
    <scope>NUCLEOTIDE SEQUENCE [LARGE SCALE GENOMIC DNA]</scope>
    <source>
        <strain evidence="5 6">CECT 7868</strain>
    </source>
</reference>
<feature type="domain" description="DUF4842" evidence="2">
    <location>
        <begin position="472"/>
        <end position="690"/>
    </location>
</feature>
<sequence>MRKIILFVLLLFTGHVATATPFDNCPSRAYLFQSKPVQVYGVNLVTGMTTLIQGDTGIASNINGVGFDFVSRYIFGYDTTQKRIVRLDKDFQVTVIPTIGLPTDHTFFVGDVFNQYYYLYRQNKGLFRIDLTPLDTDPDAVLVVEKITGTAKISLTDFAFHPGNGKLYGIDNNSGYLYEFNTGTGAATFIGDTGETGTFGAGYFDVNGYYYVSRNQDGQIYRIDLSSEANLSSGNVAAVKFADGPSSNQNDGARCANAPVIDEDSQIDFGDAPDSYGTSLAANGPRHQLDGLTWLGQSIPDGEQDGYTSSLTDDTTGSDDEDGVNFVTPLEAGLEAIIQIDASVSGYLSAWIDWNQDGDFDDENEQIFTDQSLEGGLNTFFITVPFSATQGQTWSRFRFSQQTGLSATGGATSGEVEDHPVYITADGISIRHYPSESGYATVAFEDNWPHTADYDMNDVVIHYRVTEFVKDGQVKKSFIQGRLSAMGATYHNGFAIRLQGLNRQDIDTALTRQYHNQTLQENSGLDESVNETIFIISDDLTLKKGSQCAYFRTQNHCKEEESFQFEIHIYLQDGADSSGLIAMPYDPFIFATPGYYHGEGLPNHPGHSWEIHLPDQAPTEKFAGDMLWQLGVDASDPGAGTFFKTAQNHPWALLIPYEWLWPSERTDLLQAYPDFQMFAESAGAQGRSWYTNSKASSQYIYIP</sequence>
<proteinExistence type="predicted"/>
<organism evidence="5 6">
    <name type="scientific">Vibrio aerogenes CECT 7868</name>
    <dbReference type="NCBI Taxonomy" id="1216006"/>
    <lineage>
        <taxon>Bacteria</taxon>
        <taxon>Pseudomonadati</taxon>
        <taxon>Pseudomonadota</taxon>
        <taxon>Gammaproteobacteria</taxon>
        <taxon>Vibrionales</taxon>
        <taxon>Vibrionaceae</taxon>
        <taxon>Vibrio</taxon>
    </lineage>
</organism>
<dbReference type="OrthoDB" id="1204817at2"/>
<dbReference type="Gene3D" id="2.120.10.30">
    <property type="entry name" value="TolB, C-terminal domain"/>
    <property type="match status" value="1"/>
</dbReference>
<evidence type="ECO:0000313" key="5">
    <source>
        <dbReference type="EMBL" id="SHH98027.1"/>
    </source>
</evidence>
<dbReference type="NCBIfam" id="TIGR04456">
    <property type="entry name" value="LruC_dom"/>
    <property type="match status" value="1"/>
</dbReference>
<dbReference type="STRING" id="1216006.VA7868_01116"/>
<feature type="signal peptide" evidence="1">
    <location>
        <begin position="1"/>
        <end position="19"/>
    </location>
</feature>
<dbReference type="SUPFAM" id="SSF75011">
    <property type="entry name" value="3-carboxy-cis,cis-mucoante lactonizing enzyme"/>
    <property type="match status" value="1"/>
</dbReference>
<evidence type="ECO:0000256" key="1">
    <source>
        <dbReference type="SAM" id="SignalP"/>
    </source>
</evidence>
<dbReference type="Proteomes" id="UP000184608">
    <property type="component" value="Unassembled WGS sequence"/>
</dbReference>
<dbReference type="InterPro" id="IPR032295">
    <property type="entry name" value="DUF4842"/>
</dbReference>
<name>A0A1M5XDU3_9VIBR</name>
<evidence type="ECO:0000259" key="4">
    <source>
        <dbReference type="Pfam" id="PF21959"/>
    </source>
</evidence>
<evidence type="ECO:0000313" key="6">
    <source>
        <dbReference type="Proteomes" id="UP000184608"/>
    </source>
</evidence>
<accession>A0A1M5XDU3</accession>
<dbReference type="InterPro" id="IPR011042">
    <property type="entry name" value="6-blade_b-propeller_TolB-like"/>
</dbReference>
<dbReference type="Pfam" id="PF20009">
    <property type="entry name" value="GEVED"/>
    <property type="match status" value="1"/>
</dbReference>
<feature type="domain" description="DUF6923" evidence="4">
    <location>
        <begin position="34"/>
        <end position="256"/>
    </location>
</feature>
<dbReference type="InterPro" id="IPR045474">
    <property type="entry name" value="GEVED"/>
</dbReference>